<dbReference type="RefSeq" id="WP_345341675.1">
    <property type="nucleotide sequence ID" value="NZ_BAABFB010000014.1"/>
</dbReference>
<evidence type="ECO:0000256" key="2">
    <source>
        <dbReference type="SAM" id="Phobius"/>
    </source>
</evidence>
<dbReference type="Gene3D" id="2.60.120.260">
    <property type="entry name" value="Galactose-binding domain-like"/>
    <property type="match status" value="1"/>
</dbReference>
<evidence type="ECO:0000313" key="3">
    <source>
        <dbReference type="EMBL" id="GAA4472363.1"/>
    </source>
</evidence>
<accession>A0ABP8NWI0</accession>
<dbReference type="EMBL" id="BAABFB010000014">
    <property type="protein sequence ID" value="GAA4472363.1"/>
    <property type="molecule type" value="Genomic_DNA"/>
</dbReference>
<feature type="transmembrane region" description="Helical" evidence="2">
    <location>
        <begin position="40"/>
        <end position="61"/>
    </location>
</feature>
<comment type="caution">
    <text evidence="3">The sequence shown here is derived from an EMBL/GenBank/DDBJ whole genome shotgun (WGS) entry which is preliminary data.</text>
</comment>
<reference evidence="4" key="1">
    <citation type="journal article" date="2019" name="Int. J. Syst. Evol. Microbiol.">
        <title>The Global Catalogue of Microorganisms (GCM) 10K type strain sequencing project: providing services to taxonomists for standard genome sequencing and annotation.</title>
        <authorList>
            <consortium name="The Broad Institute Genomics Platform"/>
            <consortium name="The Broad Institute Genome Sequencing Center for Infectious Disease"/>
            <person name="Wu L."/>
            <person name="Ma J."/>
        </authorList>
    </citation>
    <scope>NUCLEOTIDE SEQUENCE [LARGE SCALE GENOMIC DNA]</scope>
    <source>
        <strain evidence="4">JCM 32206</strain>
    </source>
</reference>
<evidence type="ECO:0000313" key="4">
    <source>
        <dbReference type="Proteomes" id="UP001501183"/>
    </source>
</evidence>
<sequence length="639" mass="66883">MNGDAEGPDTPGPTPPEPEGTQPQARYFAGEHGRTVPRSAWVILGVAVALLLGFVIVRPTWFTEDVDDTSLEVPPERHFVKTLAGSGHADGVWLTDDSPSTSYLVTLPADSTRDRTRLHLAGTTQVADDSTVFLIVSIDGQQVSKSQLATGENDLDTFVDVPEQLAADGQVRVQVRAEGTRHDETCTPDHSAGMQVHLDPSSVLEAALDQPVHTVRDAVASWDRRVTVVLADRGDQWRTTALQLGMALTRAGHDVVHADTAPEGDLRNSVLVGPAGALTAQTGWDPGDAATSGVVVGHVDGVPVTGIVEPDANLLSSFLTEPVVAVADSAEADPRTLSAAPTAVGDQVSFESLGADMSTGQITETRRWRVAYSLADLPGGRLPQAARVAFTLPASPDDLTWILNAELNGRLVASARLNPTAGIVTVPLPPADQLIENTLTLTVERDRDLGGCNVRVTSYPIQLRADSALLLGDASGAGFTALPRQLAPGFAVYVPDAATADPIRQLNAITVVLTEFVPAHYSPPILWGTDPAPGQPFVLVGQSGRVTPPVTIRDGRIVAGQGATALDVPAFDNGLLVETATGPGAAAGLVIDPVGDPGDTRLPDFGNESAQVITTQGSFVVNPDGSVVPTPPVRKDLPR</sequence>
<dbReference type="Proteomes" id="UP001501183">
    <property type="component" value="Unassembled WGS sequence"/>
</dbReference>
<evidence type="ECO:0000256" key="1">
    <source>
        <dbReference type="SAM" id="MobiDB-lite"/>
    </source>
</evidence>
<keyword evidence="2" id="KW-0472">Membrane</keyword>
<protein>
    <recommendedName>
        <fullName evidence="5">Type VII secretion protein EccB</fullName>
    </recommendedName>
</protein>
<keyword evidence="2" id="KW-0812">Transmembrane</keyword>
<evidence type="ECO:0008006" key="5">
    <source>
        <dbReference type="Google" id="ProtNLM"/>
    </source>
</evidence>
<gene>
    <name evidence="3" type="ORF">GCM10023094_04440</name>
</gene>
<keyword evidence="4" id="KW-1185">Reference proteome</keyword>
<feature type="region of interest" description="Disordered" evidence="1">
    <location>
        <begin position="1"/>
        <end position="24"/>
    </location>
</feature>
<keyword evidence="2" id="KW-1133">Transmembrane helix</keyword>
<name>A0ABP8NWI0_9NOCA</name>
<organism evidence="3 4">
    <name type="scientific">Rhodococcus olei</name>
    <dbReference type="NCBI Taxonomy" id="2161675"/>
    <lineage>
        <taxon>Bacteria</taxon>
        <taxon>Bacillati</taxon>
        <taxon>Actinomycetota</taxon>
        <taxon>Actinomycetes</taxon>
        <taxon>Mycobacteriales</taxon>
        <taxon>Nocardiaceae</taxon>
        <taxon>Rhodococcus</taxon>
    </lineage>
</organism>
<proteinExistence type="predicted"/>